<dbReference type="InterPro" id="IPR033396">
    <property type="entry name" value="DUF5107"/>
</dbReference>
<sequence length="1128" mass="123961">MADDVSHLDLPAVPADLVGAGVAAWREPVLIDTYLPDPADRYPAFLENRVYQGSSGQVYPLPFHERISPTKAPRSWDAIHLENPFLRLMILPELGGRIHVGLDTTNGYDFFYRNNVIKPALVGLAGPWISGGVEFNWPQHHRPATFLPVEATIEHEADGAVTVWCSDHDPFARMKGMHGIRLRPDSSVIELRARLFNRTDEVQTFLWWANVAAAVNDDYQSFFPTDVHAVADHAKRAVTAFPAADRPYYGIDYQARKDDEHPDGDRIDWYRNIPVPTSYMALGTQDDFFGGYDHGRRAGFVHWADHQVAPGKKQWTWGDGDFGRAWDANLTDGDGPYVELMAGVFTDNQPDFTFLAPGETKTFSQYWYPIQDTGPVHQANLEAAVRLDVTPTAGGTDVRVAAALTRPRTAVVVRLVDPAGSTVWQAVADSGPDRPIVHTAHLDGAWQPTDLTLVVEHDGAEVIAWQPRAVHEAPQSPEPAQEPPAPQDVPSVDELYLVGVHLEQYRHATRSPEPYWLEALRRDEGDYRSNLALAGRRYRAGLYAQAEHHLRAALARQTRLNTNPGDGEAAFRLGQVLARTGRPDEAYEQWGKARWNYAWRAAAHLAMARLDAARGHDRSALDHARAAAGDDEDNLQSAAVLAFLLRRTGRPAEAHATLARSLAKDPLDVWIRDLAGRPLATDAPTLLDVALEYDSLGAWQDAVRLLETAAGLDTTPGQVEVRPLVHLHAARILERVGERAAAEQHRASARTAPAVHCLASRLDDADMLQAHVARHPGDARAWALLGHWLYFQKRPHDAIAAWSTASDLDPADPVVWRNRAVAAVNVLGDRAAARALYERALTAAPGDPRLVYERDQLAKRSGEAPEHRLAVLERESAAVDARDDLSVERAQLLTATGAAPVALELLRGRRFQPWEGGEGQVLSAWDEALLALARQALRDGDPELALAHVRSALEPVASLGEARHPLANHANLLIVLGDALAATGDDAGARDAWSRAARSTGDFQSMAPVELSELTYYAVLALRRLGDEVRADALVDRLATHAALLRSTPATVDYFATSLPTLLLFQDDPQAARATTATLLEAQVAALRGDLDHARACLDDVLHREPSRVRALDLRRELATLVDAERAR</sequence>
<feature type="domain" description="DUF5107" evidence="1">
    <location>
        <begin position="57"/>
        <end position="370"/>
    </location>
</feature>
<organism evidence="2 3">
    <name type="scientific">Cellulomonas fengjieae</name>
    <dbReference type="NCBI Taxonomy" id="2819978"/>
    <lineage>
        <taxon>Bacteria</taxon>
        <taxon>Bacillati</taxon>
        <taxon>Actinomycetota</taxon>
        <taxon>Actinomycetes</taxon>
        <taxon>Micrococcales</taxon>
        <taxon>Cellulomonadaceae</taxon>
        <taxon>Cellulomonas</taxon>
    </lineage>
</organism>
<dbReference type="Gene3D" id="1.25.40.10">
    <property type="entry name" value="Tetratricopeptide repeat domain"/>
    <property type="match status" value="3"/>
</dbReference>
<accession>A0ABS3SHV3</accession>
<dbReference type="EMBL" id="JAGFBM010000006">
    <property type="protein sequence ID" value="MBO3085232.1"/>
    <property type="molecule type" value="Genomic_DNA"/>
</dbReference>
<keyword evidence="3" id="KW-1185">Reference proteome</keyword>
<dbReference type="Pfam" id="PF17128">
    <property type="entry name" value="DUF5107"/>
    <property type="match status" value="1"/>
</dbReference>
<dbReference type="SUPFAM" id="SSF48452">
    <property type="entry name" value="TPR-like"/>
    <property type="match status" value="2"/>
</dbReference>
<protein>
    <submittedName>
        <fullName evidence="2">DUF5107 domain-containing protein</fullName>
    </submittedName>
</protein>
<evidence type="ECO:0000313" key="3">
    <source>
        <dbReference type="Proteomes" id="UP000678317"/>
    </source>
</evidence>
<gene>
    <name evidence="2" type="ORF">J4035_11345</name>
</gene>
<evidence type="ECO:0000259" key="1">
    <source>
        <dbReference type="Pfam" id="PF17128"/>
    </source>
</evidence>
<dbReference type="Pfam" id="PF13432">
    <property type="entry name" value="TPR_16"/>
    <property type="match status" value="2"/>
</dbReference>
<comment type="caution">
    <text evidence="2">The sequence shown here is derived from an EMBL/GenBank/DDBJ whole genome shotgun (WGS) entry which is preliminary data.</text>
</comment>
<dbReference type="PANTHER" id="PTHR12558:SF13">
    <property type="entry name" value="CELL DIVISION CYCLE PROTEIN 27 HOMOLOG"/>
    <property type="match status" value="1"/>
</dbReference>
<proteinExistence type="predicted"/>
<evidence type="ECO:0000313" key="2">
    <source>
        <dbReference type="EMBL" id="MBO3085232.1"/>
    </source>
</evidence>
<dbReference type="InterPro" id="IPR011990">
    <property type="entry name" value="TPR-like_helical_dom_sf"/>
</dbReference>
<dbReference type="RefSeq" id="WP_208289709.1">
    <property type="nucleotide sequence ID" value="NZ_CP074404.1"/>
</dbReference>
<dbReference type="InterPro" id="IPR019734">
    <property type="entry name" value="TPR_rpt"/>
</dbReference>
<dbReference type="Proteomes" id="UP000678317">
    <property type="component" value="Unassembled WGS sequence"/>
</dbReference>
<name>A0ABS3SHV3_9CELL</name>
<dbReference type="PANTHER" id="PTHR12558">
    <property type="entry name" value="CELL DIVISION CYCLE 16,23,27"/>
    <property type="match status" value="1"/>
</dbReference>
<reference evidence="2 3" key="1">
    <citation type="submission" date="2021-03" db="EMBL/GenBank/DDBJ databases">
        <title>novel species in genus Cellulomonas.</title>
        <authorList>
            <person name="Zhang G."/>
        </authorList>
    </citation>
    <scope>NUCLEOTIDE SEQUENCE [LARGE SCALE GENOMIC DNA]</scope>
    <source>
        <strain evidence="3">zg-ZUI188</strain>
    </source>
</reference>
<dbReference type="SMART" id="SM00028">
    <property type="entry name" value="TPR"/>
    <property type="match status" value="5"/>
</dbReference>